<keyword evidence="1" id="KW-0812">Transmembrane</keyword>
<keyword evidence="1" id="KW-0472">Membrane</keyword>
<proteinExistence type="predicted"/>
<dbReference type="AlphaFoldDB" id="A0A1Y2H7Z9"/>
<gene>
    <name evidence="2" type="ORF">BCR44DRAFT_1454526</name>
</gene>
<organism evidence="2 3">
    <name type="scientific">Catenaria anguillulae PL171</name>
    <dbReference type="NCBI Taxonomy" id="765915"/>
    <lineage>
        <taxon>Eukaryota</taxon>
        <taxon>Fungi</taxon>
        <taxon>Fungi incertae sedis</taxon>
        <taxon>Blastocladiomycota</taxon>
        <taxon>Blastocladiomycetes</taxon>
        <taxon>Blastocladiales</taxon>
        <taxon>Catenariaceae</taxon>
        <taxon>Catenaria</taxon>
    </lineage>
</organism>
<accession>A0A1Y2H7Z9</accession>
<sequence>MFLSLSSCDQLSLVLVHVAFMAVSRFNLIISHAKLLNIDQHFTPIPPSKIHTKEQAGSI</sequence>
<evidence type="ECO:0000313" key="2">
    <source>
        <dbReference type="EMBL" id="ORZ29172.1"/>
    </source>
</evidence>
<dbReference type="EMBL" id="MCFL01000314">
    <property type="protein sequence ID" value="ORZ29172.1"/>
    <property type="molecule type" value="Genomic_DNA"/>
</dbReference>
<evidence type="ECO:0000256" key="1">
    <source>
        <dbReference type="SAM" id="Phobius"/>
    </source>
</evidence>
<dbReference type="Proteomes" id="UP000193411">
    <property type="component" value="Unassembled WGS sequence"/>
</dbReference>
<evidence type="ECO:0000313" key="3">
    <source>
        <dbReference type="Proteomes" id="UP000193411"/>
    </source>
</evidence>
<keyword evidence="1" id="KW-1133">Transmembrane helix</keyword>
<comment type="caution">
    <text evidence="2">The sequence shown here is derived from an EMBL/GenBank/DDBJ whole genome shotgun (WGS) entry which is preliminary data.</text>
</comment>
<keyword evidence="3" id="KW-1185">Reference proteome</keyword>
<feature type="transmembrane region" description="Helical" evidence="1">
    <location>
        <begin position="12"/>
        <end position="30"/>
    </location>
</feature>
<name>A0A1Y2H7Z9_9FUNG</name>
<reference evidence="2 3" key="1">
    <citation type="submission" date="2016-07" db="EMBL/GenBank/DDBJ databases">
        <title>Pervasive Adenine N6-methylation of Active Genes in Fungi.</title>
        <authorList>
            <consortium name="DOE Joint Genome Institute"/>
            <person name="Mondo S.J."/>
            <person name="Dannebaum R.O."/>
            <person name="Kuo R.C."/>
            <person name="Labutti K."/>
            <person name="Haridas S."/>
            <person name="Kuo A."/>
            <person name="Salamov A."/>
            <person name="Ahrendt S.R."/>
            <person name="Lipzen A."/>
            <person name="Sullivan W."/>
            <person name="Andreopoulos W.B."/>
            <person name="Clum A."/>
            <person name="Lindquist E."/>
            <person name="Daum C."/>
            <person name="Ramamoorthy G.K."/>
            <person name="Gryganskyi A."/>
            <person name="Culley D."/>
            <person name="Magnuson J.K."/>
            <person name="James T.Y."/>
            <person name="O'Malley M.A."/>
            <person name="Stajich J.E."/>
            <person name="Spatafora J.W."/>
            <person name="Visel A."/>
            <person name="Grigoriev I.V."/>
        </authorList>
    </citation>
    <scope>NUCLEOTIDE SEQUENCE [LARGE SCALE GENOMIC DNA]</scope>
    <source>
        <strain evidence="2 3">PL171</strain>
    </source>
</reference>
<protein>
    <submittedName>
        <fullName evidence="2">Uncharacterized protein</fullName>
    </submittedName>
</protein>